<dbReference type="InterPro" id="IPR051171">
    <property type="entry name" value="CaCA"/>
</dbReference>
<evidence type="ECO:0000256" key="4">
    <source>
        <dbReference type="ARBA" id="ARBA00023065"/>
    </source>
</evidence>
<evidence type="ECO:0000259" key="5">
    <source>
        <dbReference type="Pfam" id="PF03160"/>
    </source>
</evidence>
<dbReference type="GO" id="GO:0030001">
    <property type="term" value="P:metal ion transport"/>
    <property type="evidence" value="ECO:0007669"/>
    <property type="project" value="TreeGrafter"/>
</dbReference>
<dbReference type="SUPFAM" id="SSF141072">
    <property type="entry name" value="CalX-like"/>
    <property type="match status" value="1"/>
</dbReference>
<keyword evidence="4" id="KW-0813">Transport</keyword>
<keyword evidence="4" id="KW-0406">Ion transport</keyword>
<evidence type="ECO:0000313" key="6">
    <source>
        <dbReference type="EMBL" id="MCW3789900.1"/>
    </source>
</evidence>
<dbReference type="InterPro" id="IPR003644">
    <property type="entry name" value="Calx_beta"/>
</dbReference>
<dbReference type="InterPro" id="IPR038081">
    <property type="entry name" value="CalX-like_sf"/>
</dbReference>
<dbReference type="PANTHER" id="PTHR11878:SF65">
    <property type="entry name" value="NA_CA-EXCHANGE PROTEIN, ISOFORM G"/>
    <property type="match status" value="1"/>
</dbReference>
<dbReference type="AlphaFoldDB" id="A0AAE3SHU5"/>
<keyword evidence="1" id="KW-0732">Signal</keyword>
<evidence type="ECO:0000256" key="1">
    <source>
        <dbReference type="ARBA" id="ARBA00022729"/>
    </source>
</evidence>
<dbReference type="GO" id="GO:0016020">
    <property type="term" value="C:membrane"/>
    <property type="evidence" value="ECO:0007669"/>
    <property type="project" value="InterPro"/>
</dbReference>
<dbReference type="Gene3D" id="2.60.40.2030">
    <property type="match status" value="1"/>
</dbReference>
<evidence type="ECO:0000256" key="3">
    <source>
        <dbReference type="ARBA" id="ARBA00022837"/>
    </source>
</evidence>
<evidence type="ECO:0000256" key="2">
    <source>
        <dbReference type="ARBA" id="ARBA00022737"/>
    </source>
</evidence>
<keyword evidence="3" id="KW-0106">Calcium</keyword>
<reference evidence="6" key="1">
    <citation type="submission" date="2022-10" db="EMBL/GenBank/DDBJ databases">
        <authorList>
            <person name="Yu W.X."/>
        </authorList>
    </citation>
    <scope>NUCLEOTIDE SEQUENCE</scope>
    <source>
        <strain evidence="6">AAT</strain>
    </source>
</reference>
<feature type="domain" description="Calx-beta" evidence="5">
    <location>
        <begin position="2"/>
        <end position="65"/>
    </location>
</feature>
<comment type="caution">
    <text evidence="6">The sequence shown here is derived from an EMBL/GenBank/DDBJ whole genome shotgun (WGS) entry which is preliminary data.</text>
</comment>
<evidence type="ECO:0000313" key="7">
    <source>
        <dbReference type="Proteomes" id="UP001209229"/>
    </source>
</evidence>
<dbReference type="PANTHER" id="PTHR11878">
    <property type="entry name" value="SODIUM/CALCIUM EXCHANGER"/>
    <property type="match status" value="1"/>
</dbReference>
<keyword evidence="2" id="KW-0677">Repeat</keyword>
<dbReference type="Proteomes" id="UP001209229">
    <property type="component" value="Unassembled WGS sequence"/>
</dbReference>
<gene>
    <name evidence="6" type="ORF">OM075_25905</name>
</gene>
<dbReference type="RefSeq" id="WP_301193422.1">
    <property type="nucleotide sequence ID" value="NZ_JAPDPJ010000385.1"/>
</dbReference>
<keyword evidence="7" id="KW-1185">Reference proteome</keyword>
<dbReference type="GO" id="GO:0007154">
    <property type="term" value="P:cell communication"/>
    <property type="evidence" value="ECO:0007669"/>
    <property type="project" value="InterPro"/>
</dbReference>
<name>A0AAE3SHU5_9BACT</name>
<protein>
    <recommendedName>
        <fullName evidence="5">Calx-beta domain-containing protein</fullName>
    </recommendedName>
</protein>
<dbReference type="Pfam" id="PF03160">
    <property type="entry name" value="Calx-beta"/>
    <property type="match status" value="1"/>
</dbReference>
<dbReference type="EMBL" id="JAPDPJ010000385">
    <property type="protein sequence ID" value="MCW3789900.1"/>
    <property type="molecule type" value="Genomic_DNA"/>
</dbReference>
<proteinExistence type="predicted"/>
<sequence>MANSDYVEVTTTSLTFAAGETSKTVSVTVYGDAVYEGDESLYVNLSNASGATIADNQGEGTITDDDGQPAISINDASVTEGNSGTATLDFTVSLNHASTS</sequence>
<organism evidence="6 7">
    <name type="scientific">Plebeiibacterium sediminum</name>
    <dbReference type="NCBI Taxonomy" id="2992112"/>
    <lineage>
        <taxon>Bacteria</taxon>
        <taxon>Pseudomonadati</taxon>
        <taxon>Bacteroidota</taxon>
        <taxon>Bacteroidia</taxon>
        <taxon>Marinilabiliales</taxon>
        <taxon>Marinilabiliaceae</taxon>
        <taxon>Plebeiibacterium</taxon>
    </lineage>
</organism>
<accession>A0AAE3SHU5</accession>
<feature type="non-terminal residue" evidence="6">
    <location>
        <position position="100"/>
    </location>
</feature>